<evidence type="ECO:0000313" key="3">
    <source>
        <dbReference type="Proteomes" id="UP001522462"/>
    </source>
</evidence>
<reference evidence="2 3" key="1">
    <citation type="journal article" date="2022" name="Microbiol. Res.">
        <title>Comparative genome analysis, predicted lifestyle and antimicrobial strategies of Lactococcus carnosus and Lactococcus paracarnosus isolated from meat.</title>
        <authorList>
            <person name="Werum V."/>
            <person name="Ehrmann M."/>
            <person name="Vogel R."/>
            <person name="Hilgarth M."/>
        </authorList>
    </citation>
    <scope>NUCLEOTIDE SEQUENCE [LARGE SCALE GENOMIC DNA]</scope>
    <source>
        <strain evidence="2 3">TMW21897</strain>
    </source>
</reference>
<sequence length="123" mass="13777">MTEKKDDITKQDIIDTQKQINDVVEFYKQHIKDRKEQQKQSDEQLAKVSQAILDKLGSSSSTHTVGTTETLNVLKSVDTQLSALVGQSSMTLQADTAVFTTLSIGICFFLGYIMIRPMIKHIV</sequence>
<dbReference type="Proteomes" id="UP001522462">
    <property type="component" value="Unassembled WGS sequence"/>
</dbReference>
<organism evidence="2 3">
    <name type="scientific">Pseudolactococcus paracarnosus</name>
    <dbReference type="NCBI Taxonomy" id="2749962"/>
    <lineage>
        <taxon>Bacteria</taxon>
        <taxon>Bacillati</taxon>
        <taxon>Bacillota</taxon>
        <taxon>Bacilli</taxon>
        <taxon>Lactobacillales</taxon>
        <taxon>Streptococcaceae</taxon>
        <taxon>Pseudolactococcus</taxon>
    </lineage>
</organism>
<name>A0ABT0AM83_9LACT</name>
<keyword evidence="1" id="KW-0472">Membrane</keyword>
<keyword evidence="3" id="KW-1185">Reference proteome</keyword>
<gene>
    <name evidence="2" type="ORF">GYN19_06420</name>
</gene>
<protein>
    <submittedName>
        <fullName evidence="2">Uncharacterized protein</fullName>
    </submittedName>
</protein>
<proteinExistence type="predicted"/>
<dbReference type="RefSeq" id="WP_243914525.1">
    <property type="nucleotide sequence ID" value="NZ_JAAECY010000017.1"/>
</dbReference>
<dbReference type="EMBL" id="JAAEDA010000008">
    <property type="protein sequence ID" value="MCJ1977588.1"/>
    <property type="molecule type" value="Genomic_DNA"/>
</dbReference>
<accession>A0ABT0AM83</accession>
<evidence type="ECO:0000313" key="2">
    <source>
        <dbReference type="EMBL" id="MCJ1977588.1"/>
    </source>
</evidence>
<evidence type="ECO:0000256" key="1">
    <source>
        <dbReference type="SAM" id="Phobius"/>
    </source>
</evidence>
<keyword evidence="1" id="KW-1133">Transmembrane helix</keyword>
<feature type="transmembrane region" description="Helical" evidence="1">
    <location>
        <begin position="97"/>
        <end position="115"/>
    </location>
</feature>
<comment type="caution">
    <text evidence="2">The sequence shown here is derived from an EMBL/GenBank/DDBJ whole genome shotgun (WGS) entry which is preliminary data.</text>
</comment>
<keyword evidence="1" id="KW-0812">Transmembrane</keyword>